<sequence>MRILLDTNIIIHREASRIYNQDIGLLFNWIDKLHYEKCVHPLTIEEIGSYQDEEVVNTMRVKIGNYNQLKTDSPETEKISILREADKSRNDFIDTSLLKEVLNSRVDFLITEDKGIHRKAKFLGIADKIYKIDAFIDKCTSENPDLKDYKVLSVKKEYFGNINLKDEFFQSFLEDYGEFETWFNKKADNISYVCITDGNVKAFLYLKIENAGSESYAEIKPAFEQKKRLKIGTFKVTSTGYKLGERFLKIIFDNAIANMVDEIYVTIFDKRDEQRRLIALLEEWGFKYWGEKETKNGSERVFVRDFTKKVLENPRECFPFIKRSSRVFLNPIWPDYHTELFPDSYLNNESPLDYVENAPHRNALKKVYISRSFYKDLVRGDIILFYRTGGYHESVISTIGVVESVITNIASETEFIRLCRKRSIFKDDELSHWWNFRKHNRPFIVNFLYIDSFPKPKVNLKRLIEIGLIKSINDAPRGFVQIGNDKFEEFLKEARANENYIVD</sequence>
<dbReference type="SUPFAM" id="SSF88723">
    <property type="entry name" value="PIN domain-like"/>
    <property type="match status" value="1"/>
</dbReference>
<gene>
    <name evidence="1" type="ORF">CLV48_11429</name>
</gene>
<evidence type="ECO:0000313" key="1">
    <source>
        <dbReference type="EMBL" id="PSL01227.1"/>
    </source>
</evidence>
<dbReference type="AlphaFoldDB" id="A0A2P8DVM7"/>
<dbReference type="InterPro" id="IPR029060">
    <property type="entry name" value="PIN-like_dom_sf"/>
</dbReference>
<dbReference type="Gene3D" id="3.40.630.30">
    <property type="match status" value="1"/>
</dbReference>
<proteinExistence type="predicted"/>
<dbReference type="CDD" id="cd18699">
    <property type="entry name" value="PIN_VapC_like"/>
    <property type="match status" value="1"/>
</dbReference>
<keyword evidence="2" id="KW-1185">Reference proteome</keyword>
<comment type="caution">
    <text evidence="1">The sequence shown here is derived from an EMBL/GenBank/DDBJ whole genome shotgun (WGS) entry which is preliminary data.</text>
</comment>
<dbReference type="RefSeq" id="WP_106568722.1">
    <property type="nucleotide sequence ID" value="NZ_PYGF01000014.1"/>
</dbReference>
<accession>A0A2P8DVM7</accession>
<protein>
    <submittedName>
        <fullName evidence="1">Uncharacterized protein</fullName>
    </submittedName>
</protein>
<organism evidence="1 2">
    <name type="scientific">Cecembia rubra</name>
    <dbReference type="NCBI Taxonomy" id="1485585"/>
    <lineage>
        <taxon>Bacteria</taxon>
        <taxon>Pseudomonadati</taxon>
        <taxon>Bacteroidota</taxon>
        <taxon>Cytophagia</taxon>
        <taxon>Cytophagales</taxon>
        <taxon>Cyclobacteriaceae</taxon>
        <taxon>Cecembia</taxon>
    </lineage>
</organism>
<dbReference type="EMBL" id="PYGF01000014">
    <property type="protein sequence ID" value="PSL01227.1"/>
    <property type="molecule type" value="Genomic_DNA"/>
</dbReference>
<dbReference type="OrthoDB" id="9773249at2"/>
<dbReference type="Proteomes" id="UP000240708">
    <property type="component" value="Unassembled WGS sequence"/>
</dbReference>
<name>A0A2P8DVM7_9BACT</name>
<evidence type="ECO:0000313" key="2">
    <source>
        <dbReference type="Proteomes" id="UP000240708"/>
    </source>
</evidence>
<reference evidence="1 2" key="1">
    <citation type="submission" date="2018-03" db="EMBL/GenBank/DDBJ databases">
        <title>Genomic Encyclopedia of Archaeal and Bacterial Type Strains, Phase II (KMG-II): from individual species to whole genera.</title>
        <authorList>
            <person name="Goeker M."/>
        </authorList>
    </citation>
    <scope>NUCLEOTIDE SEQUENCE [LARGE SCALE GENOMIC DNA]</scope>
    <source>
        <strain evidence="1 2">DSM 28057</strain>
    </source>
</reference>